<dbReference type="EMBL" id="CAKJVE010000004">
    <property type="protein sequence ID" value="CAG9704460.1"/>
    <property type="molecule type" value="Genomic_DNA"/>
</dbReference>
<dbReference type="EC" id="3.5.1.28" evidence="7 8"/>
<dbReference type="PROSITE" id="PS51170">
    <property type="entry name" value="CW"/>
    <property type="match status" value="7"/>
</dbReference>
<evidence type="ECO:0000313" key="9">
    <source>
        <dbReference type="Proteomes" id="UP000431451"/>
    </source>
</evidence>
<reference evidence="8 9" key="1">
    <citation type="submission" date="2018-06" db="EMBL/GenBank/DDBJ databases">
        <authorList>
            <consortium name="IHU Genomes"/>
        </authorList>
    </citation>
    <scope>NUCLEOTIDE SEQUENCE [LARGE SCALE GENOMIC DNA]</scope>
    <source>
        <strain evidence="8 9">NEC25</strain>
    </source>
</reference>
<evidence type="ECO:0000256" key="5">
    <source>
        <dbReference type="SAM" id="SignalP"/>
    </source>
</evidence>
<feature type="repeat" description="Cell wall-binding" evidence="3">
    <location>
        <begin position="282"/>
        <end position="301"/>
    </location>
</feature>
<feature type="compositionally biased region" description="Low complexity" evidence="4">
    <location>
        <begin position="211"/>
        <end position="234"/>
    </location>
</feature>
<keyword evidence="2 8" id="KW-0378">Hydrolase</keyword>
<evidence type="ECO:0000313" key="8">
    <source>
        <dbReference type="EMBL" id="VCT85934.1"/>
    </source>
</evidence>
<feature type="signal peptide" evidence="5">
    <location>
        <begin position="1"/>
        <end position="28"/>
    </location>
</feature>
<feature type="repeat" description="Cell wall-binding" evidence="3">
    <location>
        <begin position="402"/>
        <end position="421"/>
    </location>
</feature>
<feature type="repeat" description="Cell wall-binding" evidence="3">
    <location>
        <begin position="262"/>
        <end position="281"/>
    </location>
</feature>
<dbReference type="Gene3D" id="3.40.630.40">
    <property type="entry name" value="Zn-dependent exopeptidases"/>
    <property type="match status" value="1"/>
</dbReference>
<dbReference type="Pfam" id="PF01473">
    <property type="entry name" value="Choline_bind_1"/>
    <property type="match status" value="5"/>
</dbReference>
<dbReference type="SUPFAM" id="SSF53187">
    <property type="entry name" value="Zn-dependent exopeptidases"/>
    <property type="match status" value="1"/>
</dbReference>
<protein>
    <submittedName>
        <fullName evidence="7 8">N-acetylmuramoyl-L-alanine amidase</fullName>
        <ecNumber evidence="7 8">3.5.1.28</ecNumber>
    </submittedName>
</protein>
<evidence type="ECO:0000256" key="1">
    <source>
        <dbReference type="ARBA" id="ARBA00022737"/>
    </source>
</evidence>
<dbReference type="PANTHER" id="PTHR30404">
    <property type="entry name" value="N-ACETYLMURAMOYL-L-ALANINE AMIDASE"/>
    <property type="match status" value="1"/>
</dbReference>
<dbReference type="InterPro" id="IPR002508">
    <property type="entry name" value="MurNAc-LAA_cat"/>
</dbReference>
<proteinExistence type="predicted"/>
<evidence type="ECO:0000256" key="2">
    <source>
        <dbReference type="ARBA" id="ARBA00022801"/>
    </source>
</evidence>
<organism evidence="8 9">
    <name type="scientific">Clostridium neonatale</name>
    <dbReference type="NCBI Taxonomy" id="137838"/>
    <lineage>
        <taxon>Bacteria</taxon>
        <taxon>Bacillati</taxon>
        <taxon>Bacillota</taxon>
        <taxon>Clostridia</taxon>
        <taxon>Eubacteriales</taxon>
        <taxon>Clostridiaceae</taxon>
        <taxon>Clostridium</taxon>
    </lineage>
</organism>
<feature type="chain" id="PRO_5042724649" evidence="5">
    <location>
        <begin position="29"/>
        <end position="669"/>
    </location>
</feature>
<evidence type="ECO:0000259" key="6">
    <source>
        <dbReference type="SMART" id="SM00646"/>
    </source>
</evidence>
<reference evidence="7" key="2">
    <citation type="submission" date="2021-10" db="EMBL/GenBank/DDBJ databases">
        <authorList>
            <person name="Mesa V."/>
        </authorList>
    </citation>
    <scope>NUCLEOTIDE SEQUENCE</scope>
    <source>
        <strain evidence="7">CC3_PB</strain>
    </source>
</reference>
<dbReference type="Gene3D" id="2.10.270.10">
    <property type="entry name" value="Cholin Binding"/>
    <property type="match status" value="3"/>
</dbReference>
<dbReference type="Pfam" id="PF01520">
    <property type="entry name" value="Amidase_3"/>
    <property type="match status" value="1"/>
</dbReference>
<dbReference type="AlphaFoldDB" id="A0A650MUF3"/>
<dbReference type="GO" id="GO:0008745">
    <property type="term" value="F:N-acetylmuramoyl-L-alanine amidase activity"/>
    <property type="evidence" value="ECO:0007669"/>
    <property type="project" value="UniProtKB-EC"/>
</dbReference>
<feature type="region of interest" description="Disordered" evidence="4">
    <location>
        <begin position="205"/>
        <end position="235"/>
    </location>
</feature>
<dbReference type="GO" id="GO:0030288">
    <property type="term" value="C:outer membrane-bounded periplasmic space"/>
    <property type="evidence" value="ECO:0007669"/>
    <property type="project" value="TreeGrafter"/>
</dbReference>
<gene>
    <name evidence="8" type="primary">lytC_3</name>
    <name evidence="7" type="ORF">CNEO_41279</name>
    <name evidence="8" type="ORF">CNEONATNEC25_03537</name>
</gene>
<dbReference type="Pfam" id="PF19127">
    <property type="entry name" value="Choline_bind_3"/>
    <property type="match status" value="2"/>
</dbReference>
<feature type="repeat" description="Cell wall-binding" evidence="3">
    <location>
        <begin position="322"/>
        <end position="341"/>
    </location>
</feature>
<dbReference type="InterPro" id="IPR018337">
    <property type="entry name" value="Cell_wall/Cho-bd_repeat"/>
</dbReference>
<accession>A0A650MUF3</accession>
<feature type="repeat" description="Cell wall-binding" evidence="3">
    <location>
        <begin position="382"/>
        <end position="401"/>
    </location>
</feature>
<dbReference type="GO" id="GO:0009253">
    <property type="term" value="P:peptidoglycan catabolic process"/>
    <property type="evidence" value="ECO:0007669"/>
    <property type="project" value="InterPro"/>
</dbReference>
<dbReference type="InterPro" id="IPR002901">
    <property type="entry name" value="MGlyc_endo_b_GlcNAc-like_dom"/>
</dbReference>
<dbReference type="EMBL" id="UWJD01000003">
    <property type="protein sequence ID" value="VCT85934.1"/>
    <property type="molecule type" value="Genomic_DNA"/>
</dbReference>
<dbReference type="CDD" id="cd02696">
    <property type="entry name" value="MurNAc-LAA"/>
    <property type="match status" value="1"/>
</dbReference>
<dbReference type="InterPro" id="IPR050695">
    <property type="entry name" value="N-acetylmuramoyl_amidase_3"/>
</dbReference>
<dbReference type="SMART" id="SM00646">
    <property type="entry name" value="Ami_3"/>
    <property type="match status" value="1"/>
</dbReference>
<keyword evidence="5" id="KW-0732">Signal</keyword>
<evidence type="ECO:0000313" key="7">
    <source>
        <dbReference type="EMBL" id="CAG9704460.1"/>
    </source>
</evidence>
<feature type="domain" description="MurNAc-LAA" evidence="6">
    <location>
        <begin position="542"/>
        <end position="666"/>
    </location>
</feature>
<evidence type="ECO:0000256" key="3">
    <source>
        <dbReference type="PROSITE-ProRule" id="PRU00591"/>
    </source>
</evidence>
<dbReference type="Proteomes" id="UP000431451">
    <property type="component" value="Unassembled WGS sequence"/>
</dbReference>
<feature type="repeat" description="Cell wall-binding" evidence="3">
    <location>
        <begin position="302"/>
        <end position="321"/>
    </location>
</feature>
<dbReference type="PANTHER" id="PTHR30404:SF0">
    <property type="entry name" value="N-ACETYLMURAMOYL-L-ALANINE AMIDASE AMIC"/>
    <property type="match status" value="1"/>
</dbReference>
<keyword evidence="1" id="KW-0677">Repeat</keyword>
<dbReference type="Pfam" id="PF01832">
    <property type="entry name" value="Glucosaminidase"/>
    <property type="match status" value="1"/>
</dbReference>
<dbReference type="RefSeq" id="WP_200847591.1">
    <property type="nucleotide sequence ID" value="NZ_CAKJVE010000004.1"/>
</dbReference>
<name>A0A650MUF3_9CLOT</name>
<evidence type="ECO:0000256" key="4">
    <source>
        <dbReference type="SAM" id="MobiDB-lite"/>
    </source>
</evidence>
<dbReference type="Proteomes" id="UP000789738">
    <property type="component" value="Unassembled WGS sequence"/>
</dbReference>
<sequence>MKTNKTVTALFLAFAMVLALIPMNKVDAATLTDIKIISETNVTVKQAEKWAKSKNASEEFIELAQIYFDYAEEHGGVNPAVAYVQSAKETGYGNFGGVLDSTYHNPCGLKTSSGGDDYNPDAHQRFDTWEQGVKAHLDHLALYAGAKGYPRSDTEDPRHFATIKGKATTVNSLGGNWAPSTTYGEEVNKLYRDLLSYSGATLTEDEEIKDNSSNSDKNDNSSNNGSETTNNPPNFNVVIPEAVQATEPVAKPINEPSNISSTIGWKKENGTWYYYRSNGSKATGWIKPGNDWYYLYSSGAMATGWSNIGGKWYYLKPSGEMQIGWLKDGSTWYYLEGNGAMSTGMKLINGKKYFLDTSGAMRTSWFKISGNWYYFSGNGDMVTGWIRPDGNWYYIHDNGTMATEWVKVKDQWYYLNSNGAMATGWIVYNSDYYYLTSSGALAVSTVIDGWQIGSDGKRGDKVSSGGPSSSKVIVVDPGHNFGGDDGAYATHNGITYAERDLNMETSLKLKTKLEEKGYTVLLTRNPSDRETLGVTQSLTNRVNLANNFGADFFVSIHHNSAGAASANGVEVYYSSKAQDASFGGATSSSKISTSRTLATSIVNSISNQTGAYNRGAKDNNFFVCRNTKMPSVLVEVGFLTNPTEAANCANPIYQDKVATAIANAIASNI</sequence>
<feature type="repeat" description="Cell wall-binding" evidence="3">
    <location>
        <begin position="362"/>
        <end position="381"/>
    </location>
</feature>
<dbReference type="GO" id="GO:0004040">
    <property type="term" value="F:amidase activity"/>
    <property type="evidence" value="ECO:0007669"/>
    <property type="project" value="InterPro"/>
</dbReference>
<dbReference type="SUPFAM" id="SSF69360">
    <property type="entry name" value="Cell wall binding repeat"/>
    <property type="match status" value="2"/>
</dbReference>